<evidence type="ECO:0000256" key="5">
    <source>
        <dbReference type="PROSITE-ProRule" id="PRU00169"/>
    </source>
</evidence>
<dbReference type="PANTHER" id="PTHR43214:SF24">
    <property type="entry name" value="TRANSCRIPTIONAL REGULATORY PROTEIN NARL-RELATED"/>
    <property type="match status" value="1"/>
</dbReference>
<dbReference type="GO" id="GO:0000160">
    <property type="term" value="P:phosphorelay signal transduction system"/>
    <property type="evidence" value="ECO:0007669"/>
    <property type="project" value="InterPro"/>
</dbReference>
<keyword evidence="3" id="KW-0238">DNA-binding</keyword>
<dbReference type="PANTHER" id="PTHR43214">
    <property type="entry name" value="TWO-COMPONENT RESPONSE REGULATOR"/>
    <property type="match status" value="1"/>
</dbReference>
<comment type="caution">
    <text evidence="8">The sequence shown here is derived from an EMBL/GenBank/DDBJ whole genome shotgun (WGS) entry which is preliminary data.</text>
</comment>
<dbReference type="PROSITE" id="PS50110">
    <property type="entry name" value="RESPONSE_REGULATORY"/>
    <property type="match status" value="1"/>
</dbReference>
<dbReference type="InterPro" id="IPR011006">
    <property type="entry name" value="CheY-like_superfamily"/>
</dbReference>
<evidence type="ECO:0000256" key="3">
    <source>
        <dbReference type="ARBA" id="ARBA00023125"/>
    </source>
</evidence>
<dbReference type="CDD" id="cd06170">
    <property type="entry name" value="LuxR_C_like"/>
    <property type="match status" value="1"/>
</dbReference>
<dbReference type="SMART" id="SM00421">
    <property type="entry name" value="HTH_LUXR"/>
    <property type="match status" value="1"/>
</dbReference>
<evidence type="ECO:0000259" key="7">
    <source>
        <dbReference type="PROSITE" id="PS50110"/>
    </source>
</evidence>
<evidence type="ECO:0000313" key="9">
    <source>
        <dbReference type="Proteomes" id="UP000319865"/>
    </source>
</evidence>
<evidence type="ECO:0000256" key="1">
    <source>
        <dbReference type="ARBA" id="ARBA00022553"/>
    </source>
</evidence>
<keyword evidence="2" id="KW-0805">Transcription regulation</keyword>
<dbReference type="SUPFAM" id="SSF46894">
    <property type="entry name" value="C-terminal effector domain of the bipartite response regulators"/>
    <property type="match status" value="1"/>
</dbReference>
<evidence type="ECO:0000259" key="6">
    <source>
        <dbReference type="PROSITE" id="PS50043"/>
    </source>
</evidence>
<dbReference type="PRINTS" id="PR00038">
    <property type="entry name" value="HTHLUXR"/>
</dbReference>
<feature type="modified residue" description="4-aspartylphosphate" evidence="5">
    <location>
        <position position="58"/>
    </location>
</feature>
<dbReference type="CDD" id="cd17535">
    <property type="entry name" value="REC_NarL-like"/>
    <property type="match status" value="1"/>
</dbReference>
<sequence length="233" mass="24747">MTGAAPVTVVLVDDQALVRDGLRLILELAGIDVVGEAVDGAEAVPLVLERQPDVVLMDLRMPRMDGVEATRRIVAAGVRSRVVVLTTFEGEEHTFRALQVGATGYLLKDAGGERIVAAVRAAAAGDMPLAPSVVARLVASFVSRPPVPPASERLRPLSGRERDVLALIGAGRSNAEIAEELFISPATVKSHVRHILAKLDLRDRAHAIVLAHESGLVAGVRAQRRARPARLCP</sequence>
<dbReference type="OrthoDB" id="9808843at2"/>
<name>A0A543PCR6_9ACTN</name>
<dbReference type="Gene3D" id="3.40.50.2300">
    <property type="match status" value="1"/>
</dbReference>
<dbReference type="AlphaFoldDB" id="A0A543PCR6"/>
<feature type="domain" description="HTH luxR-type" evidence="6">
    <location>
        <begin position="150"/>
        <end position="215"/>
    </location>
</feature>
<dbReference type="PROSITE" id="PS00622">
    <property type="entry name" value="HTH_LUXR_1"/>
    <property type="match status" value="1"/>
</dbReference>
<dbReference type="SMART" id="SM00448">
    <property type="entry name" value="REC"/>
    <property type="match status" value="1"/>
</dbReference>
<evidence type="ECO:0000313" key="8">
    <source>
        <dbReference type="EMBL" id="TQN41875.1"/>
    </source>
</evidence>
<dbReference type="Proteomes" id="UP000319865">
    <property type="component" value="Unassembled WGS sequence"/>
</dbReference>
<dbReference type="Pfam" id="PF00196">
    <property type="entry name" value="GerE"/>
    <property type="match status" value="1"/>
</dbReference>
<dbReference type="InterPro" id="IPR039420">
    <property type="entry name" value="WalR-like"/>
</dbReference>
<gene>
    <name evidence="8" type="ORF">FHU33_1260</name>
</gene>
<dbReference type="SUPFAM" id="SSF52172">
    <property type="entry name" value="CheY-like"/>
    <property type="match status" value="1"/>
</dbReference>
<dbReference type="GO" id="GO:0006355">
    <property type="term" value="P:regulation of DNA-templated transcription"/>
    <property type="evidence" value="ECO:0007669"/>
    <property type="project" value="InterPro"/>
</dbReference>
<keyword evidence="4" id="KW-0804">Transcription</keyword>
<feature type="domain" description="Response regulatory" evidence="7">
    <location>
        <begin position="8"/>
        <end position="123"/>
    </location>
</feature>
<evidence type="ECO:0000256" key="4">
    <source>
        <dbReference type="ARBA" id="ARBA00023163"/>
    </source>
</evidence>
<dbReference type="InterPro" id="IPR058245">
    <property type="entry name" value="NreC/VraR/RcsB-like_REC"/>
</dbReference>
<dbReference type="PROSITE" id="PS50043">
    <property type="entry name" value="HTH_LUXR_2"/>
    <property type="match status" value="1"/>
</dbReference>
<organism evidence="8 9">
    <name type="scientific">Blastococcus colisei</name>
    <dbReference type="NCBI Taxonomy" id="1564162"/>
    <lineage>
        <taxon>Bacteria</taxon>
        <taxon>Bacillati</taxon>
        <taxon>Actinomycetota</taxon>
        <taxon>Actinomycetes</taxon>
        <taxon>Geodermatophilales</taxon>
        <taxon>Geodermatophilaceae</taxon>
        <taxon>Blastococcus</taxon>
    </lineage>
</organism>
<keyword evidence="1 5" id="KW-0597">Phosphoprotein</keyword>
<dbReference type="Pfam" id="PF00072">
    <property type="entry name" value="Response_reg"/>
    <property type="match status" value="1"/>
</dbReference>
<protein>
    <submittedName>
        <fullName evidence="8">LuxR family two component transcriptional regulator</fullName>
    </submittedName>
</protein>
<dbReference type="InterPro" id="IPR000792">
    <property type="entry name" value="Tscrpt_reg_LuxR_C"/>
</dbReference>
<accession>A0A543PCR6</accession>
<proteinExistence type="predicted"/>
<dbReference type="GO" id="GO:0003677">
    <property type="term" value="F:DNA binding"/>
    <property type="evidence" value="ECO:0007669"/>
    <property type="project" value="UniProtKB-KW"/>
</dbReference>
<dbReference type="InterPro" id="IPR016032">
    <property type="entry name" value="Sig_transdc_resp-reg_C-effctor"/>
</dbReference>
<dbReference type="RefSeq" id="WP_142024565.1">
    <property type="nucleotide sequence ID" value="NZ_VFQE01000001.1"/>
</dbReference>
<reference evidence="8 9" key="1">
    <citation type="submission" date="2019-06" db="EMBL/GenBank/DDBJ databases">
        <title>Sequencing the genomes of 1000 actinobacteria strains.</title>
        <authorList>
            <person name="Klenk H.-P."/>
        </authorList>
    </citation>
    <scope>NUCLEOTIDE SEQUENCE [LARGE SCALE GENOMIC DNA]</scope>
    <source>
        <strain evidence="8 9">DSM 46837</strain>
    </source>
</reference>
<dbReference type="InterPro" id="IPR001789">
    <property type="entry name" value="Sig_transdc_resp-reg_receiver"/>
</dbReference>
<dbReference type="EMBL" id="VFQE01000001">
    <property type="protein sequence ID" value="TQN41875.1"/>
    <property type="molecule type" value="Genomic_DNA"/>
</dbReference>
<evidence type="ECO:0000256" key="2">
    <source>
        <dbReference type="ARBA" id="ARBA00023015"/>
    </source>
</evidence>
<keyword evidence="9" id="KW-1185">Reference proteome</keyword>